<dbReference type="EMBL" id="ADBJ01000017">
    <property type="protein sequence ID" value="EFA83026.1"/>
    <property type="molecule type" value="Genomic_DNA"/>
</dbReference>
<proteinExistence type="predicted"/>
<name>D3B6Q6_HETP5</name>
<comment type="caution">
    <text evidence="2">The sequence shown here is derived from an EMBL/GenBank/DDBJ whole genome shotgun (WGS) entry which is preliminary data.</text>
</comment>
<dbReference type="InParanoid" id="D3B6Q6"/>
<protein>
    <submittedName>
        <fullName evidence="2">Uncharacterized protein</fullName>
    </submittedName>
</protein>
<sequence>MDCLSIQFHIKLIREKIEFESITPLKNNLSLYYTLLVYLGSVLSLFLLTMTLCMKIRAVKVLFYLHLCGYE</sequence>
<gene>
    <name evidence="2" type="ORF">PPL_03810</name>
</gene>
<dbReference type="RefSeq" id="XP_020435143.1">
    <property type="nucleotide sequence ID" value="XM_020574729.1"/>
</dbReference>
<dbReference type="AlphaFoldDB" id="D3B6Q6"/>
<reference evidence="2 3" key="1">
    <citation type="journal article" date="2011" name="Genome Res.">
        <title>Phylogeny-wide analysis of social amoeba genomes highlights ancient origins for complex intercellular communication.</title>
        <authorList>
            <person name="Heidel A.J."/>
            <person name="Lawal H.M."/>
            <person name="Felder M."/>
            <person name="Schilde C."/>
            <person name="Helps N.R."/>
            <person name="Tunggal B."/>
            <person name="Rivero F."/>
            <person name="John U."/>
            <person name="Schleicher M."/>
            <person name="Eichinger L."/>
            <person name="Platzer M."/>
            <person name="Noegel A.A."/>
            <person name="Schaap P."/>
            <person name="Gloeckner G."/>
        </authorList>
    </citation>
    <scope>NUCLEOTIDE SEQUENCE [LARGE SCALE GENOMIC DNA]</scope>
    <source>
        <strain evidence="3">ATCC 26659 / Pp 5 / PN500</strain>
    </source>
</reference>
<evidence type="ECO:0000256" key="1">
    <source>
        <dbReference type="SAM" id="Phobius"/>
    </source>
</evidence>
<keyword evidence="1" id="KW-0812">Transmembrane</keyword>
<dbReference type="GeneID" id="31359297"/>
<dbReference type="Proteomes" id="UP000001396">
    <property type="component" value="Unassembled WGS sequence"/>
</dbReference>
<feature type="transmembrane region" description="Helical" evidence="1">
    <location>
        <begin position="31"/>
        <end position="53"/>
    </location>
</feature>
<keyword evidence="1" id="KW-1133">Transmembrane helix</keyword>
<evidence type="ECO:0000313" key="2">
    <source>
        <dbReference type="EMBL" id="EFA83026.1"/>
    </source>
</evidence>
<organism evidence="2 3">
    <name type="scientific">Heterostelium pallidum (strain ATCC 26659 / Pp 5 / PN500)</name>
    <name type="common">Cellular slime mold</name>
    <name type="synonym">Polysphondylium pallidum</name>
    <dbReference type="NCBI Taxonomy" id="670386"/>
    <lineage>
        <taxon>Eukaryota</taxon>
        <taxon>Amoebozoa</taxon>
        <taxon>Evosea</taxon>
        <taxon>Eumycetozoa</taxon>
        <taxon>Dictyostelia</taxon>
        <taxon>Acytosteliales</taxon>
        <taxon>Acytosteliaceae</taxon>
        <taxon>Heterostelium</taxon>
    </lineage>
</organism>
<keyword evidence="1" id="KW-0472">Membrane</keyword>
<keyword evidence="3" id="KW-1185">Reference proteome</keyword>
<accession>D3B6Q6</accession>
<evidence type="ECO:0000313" key="3">
    <source>
        <dbReference type="Proteomes" id="UP000001396"/>
    </source>
</evidence>